<reference evidence="2 3" key="1">
    <citation type="submission" date="2018-04" db="EMBL/GenBank/DDBJ databases">
        <title>Novel Campyloabacter and Helicobacter Species and Strains.</title>
        <authorList>
            <person name="Mannion A.J."/>
            <person name="Shen Z."/>
            <person name="Fox J.G."/>
        </authorList>
    </citation>
    <scope>NUCLEOTIDE SEQUENCE [LARGE SCALE GENOMIC DNA]</scope>
    <source>
        <strain evidence="2 3">MIT 17-337</strain>
    </source>
</reference>
<dbReference type="OrthoDB" id="5320774at2"/>
<feature type="chain" id="PRO_5017763591" description="YARHG domain-containing protein" evidence="1">
    <location>
        <begin position="18"/>
        <end position="358"/>
    </location>
</feature>
<evidence type="ECO:0000313" key="3">
    <source>
        <dbReference type="Proteomes" id="UP000256379"/>
    </source>
</evidence>
<protein>
    <recommendedName>
        <fullName evidence="4">YARHG domain-containing protein</fullName>
    </recommendedName>
</protein>
<feature type="signal peptide" evidence="1">
    <location>
        <begin position="1"/>
        <end position="17"/>
    </location>
</feature>
<evidence type="ECO:0000313" key="2">
    <source>
        <dbReference type="EMBL" id="RDU66499.1"/>
    </source>
</evidence>
<comment type="caution">
    <text evidence="2">The sequence shown here is derived from an EMBL/GenBank/DDBJ whole genome shotgun (WGS) entry which is preliminary data.</text>
</comment>
<keyword evidence="1" id="KW-0732">Signal</keyword>
<keyword evidence="3" id="KW-1185">Reference proteome</keyword>
<dbReference type="Proteomes" id="UP000256379">
    <property type="component" value="Unassembled WGS sequence"/>
</dbReference>
<accession>A0A3D8IMM3</accession>
<gene>
    <name evidence="2" type="ORF">CQA53_03375</name>
</gene>
<dbReference type="RefSeq" id="WP_115542621.1">
    <property type="nucleotide sequence ID" value="NZ_NXLQ01000004.1"/>
</dbReference>
<evidence type="ECO:0008006" key="4">
    <source>
        <dbReference type="Google" id="ProtNLM"/>
    </source>
</evidence>
<evidence type="ECO:0000256" key="1">
    <source>
        <dbReference type="SAM" id="SignalP"/>
    </source>
</evidence>
<proteinExistence type="predicted"/>
<dbReference type="EMBL" id="NXLQ01000004">
    <property type="protein sequence ID" value="RDU66499.1"/>
    <property type="molecule type" value="Genomic_DNA"/>
</dbReference>
<organism evidence="2 3">
    <name type="scientific">Helicobacter didelphidarum</name>
    <dbReference type="NCBI Taxonomy" id="2040648"/>
    <lineage>
        <taxon>Bacteria</taxon>
        <taxon>Pseudomonadati</taxon>
        <taxon>Campylobacterota</taxon>
        <taxon>Epsilonproteobacteria</taxon>
        <taxon>Campylobacterales</taxon>
        <taxon>Helicobacteraceae</taxon>
        <taxon>Helicobacter</taxon>
    </lineage>
</organism>
<dbReference type="AlphaFoldDB" id="A0A3D8IMM3"/>
<sequence length="358" mass="42290">MKIIVGLGILLSMVCHAKSSEVIANKSQIQTESKTIQERPMRIYDEFDRDKPEYWLQFLLGEPCRHAYHEVQFNEKCRKELKFAYTYFEPIYTDGSIQKNGKLKNFCYDSDGEKNCDYKIKKPIRFKGTLTLKRNYQEGACSAFESIHFKPNDKTLPEFLQQGFIVEIKPDEKIYNTFLPTIPQWFREYLAGEITYEVSFTLKDIFQVDYSACSMGNRGEIENLQIIRKISSKPYDRDNYMDVPEYNFALTLESKESYVNLRESPNGKILTQIEMNEFDKILLWNLDFDIIKEQYSWLGEIFTWQKLIDAKNTQDKDFNKDSKKSQWVKVLYFPPNVNDVSKAMIGYIHHSQIKGYEK</sequence>
<name>A0A3D8IMM3_9HELI</name>